<dbReference type="Proteomes" id="UP000004810">
    <property type="component" value="Unassembled WGS sequence"/>
</dbReference>
<accession>J9DTZ7</accession>
<protein>
    <submittedName>
        <fullName evidence="1">Uncharacterized protein</fullName>
    </submittedName>
</protein>
<evidence type="ECO:0000313" key="2">
    <source>
        <dbReference type="Proteomes" id="UP000004810"/>
    </source>
</evidence>
<sequence length="51" mass="5641">MKDQHRTFRAVKWAKTEGKVGNTHVYEPCSHTGPCSAENNCSCVSVDNLCT</sequence>
<dbReference type="AlphaFoldDB" id="J9DTZ7"/>
<proteinExistence type="predicted"/>
<organism evidence="1 2">
    <name type="scientific">Wuchereria bancrofti</name>
    <dbReference type="NCBI Taxonomy" id="6293"/>
    <lineage>
        <taxon>Eukaryota</taxon>
        <taxon>Metazoa</taxon>
        <taxon>Ecdysozoa</taxon>
        <taxon>Nematoda</taxon>
        <taxon>Chromadorea</taxon>
        <taxon>Rhabditida</taxon>
        <taxon>Spirurina</taxon>
        <taxon>Spiruromorpha</taxon>
        <taxon>Filarioidea</taxon>
        <taxon>Onchocercidae</taxon>
        <taxon>Wuchereria</taxon>
    </lineage>
</organism>
<evidence type="ECO:0000313" key="1">
    <source>
        <dbReference type="EMBL" id="EJW73108.1"/>
    </source>
</evidence>
<comment type="caution">
    <text evidence="1">The sequence shown here is derived from an EMBL/GenBank/DDBJ whole genome shotgun (WGS) entry which is preliminary data.</text>
</comment>
<dbReference type="EMBL" id="ADBV01014705">
    <property type="protein sequence ID" value="EJW73108.1"/>
    <property type="molecule type" value="Genomic_DNA"/>
</dbReference>
<gene>
    <name evidence="1" type="ORF">WUBG_15985</name>
</gene>
<name>J9DTZ7_WUCBA</name>
<feature type="non-terminal residue" evidence="1">
    <location>
        <position position="51"/>
    </location>
</feature>
<reference evidence="2" key="1">
    <citation type="submission" date="2012-08" db="EMBL/GenBank/DDBJ databases">
        <title>The Genome Sequence of Wuchereria bancrofti.</title>
        <authorList>
            <person name="Nutman T.B."/>
            <person name="Fink D.L."/>
            <person name="Russ C."/>
            <person name="Young S."/>
            <person name="Zeng Q."/>
            <person name="Koehrsen M."/>
            <person name="Alvarado L."/>
            <person name="Berlin A."/>
            <person name="Chapman S.B."/>
            <person name="Chen Z."/>
            <person name="Freedman E."/>
            <person name="Gellesch M."/>
            <person name="Goldberg J."/>
            <person name="Griggs A."/>
            <person name="Gujja S."/>
            <person name="Heilman E.R."/>
            <person name="Heiman D."/>
            <person name="Hepburn T."/>
            <person name="Howarth C."/>
            <person name="Jen D."/>
            <person name="Larson L."/>
            <person name="Lewis B."/>
            <person name="Mehta T."/>
            <person name="Park D."/>
            <person name="Pearson M."/>
            <person name="Roberts A."/>
            <person name="Saif S."/>
            <person name="Shea T."/>
            <person name="Shenoy N."/>
            <person name="Sisk P."/>
            <person name="Stolte C."/>
            <person name="Sykes S."/>
            <person name="Walk T."/>
            <person name="White J."/>
            <person name="Yandava C."/>
            <person name="Haas B."/>
            <person name="Henn M.R."/>
            <person name="Nusbaum C."/>
            <person name="Birren B."/>
        </authorList>
    </citation>
    <scope>NUCLEOTIDE SEQUENCE [LARGE SCALE GENOMIC DNA]</scope>
    <source>
        <strain evidence="2">NA</strain>
    </source>
</reference>